<accession>A0A1F5VWY8</accession>
<reference evidence="2 3" key="1">
    <citation type="journal article" date="2016" name="Nat. Commun.">
        <title>Thousands of microbial genomes shed light on interconnected biogeochemical processes in an aquifer system.</title>
        <authorList>
            <person name="Anantharaman K."/>
            <person name="Brown C.T."/>
            <person name="Hug L.A."/>
            <person name="Sharon I."/>
            <person name="Castelle C.J."/>
            <person name="Probst A.J."/>
            <person name="Thomas B.C."/>
            <person name="Singh A."/>
            <person name="Wilkins M.J."/>
            <person name="Karaoz U."/>
            <person name="Brodie E.L."/>
            <person name="Williams K.H."/>
            <person name="Hubbard S.S."/>
            <person name="Banfield J.F."/>
        </authorList>
    </citation>
    <scope>NUCLEOTIDE SEQUENCE [LARGE SCALE GENOMIC DNA]</scope>
</reference>
<dbReference type="Gene3D" id="2.80.10.50">
    <property type="match status" value="1"/>
</dbReference>
<sequence>MSKRYYLTLIKIIGIACVLILFFYNVYLQAQLITWARNYGGVEYEEATAIQQTSDAGYIISGYVDSSGSGNCDFLIIKMDMFGEVEWQKTYGGAADDEVYAIQETNDRGYIVAGFTNSFGAGNYDFWVLKLNEYGTIVWQRTYGGSYTERAWTVQQTGDLGYIVAGSTQSFGGWGSMQYFFLKLDSDGEILWQKTYDALGYDAITSIQQTNDKGYIAVGTSQGDFVGLTDF</sequence>
<feature type="transmembrane region" description="Helical" evidence="1">
    <location>
        <begin position="6"/>
        <end position="27"/>
    </location>
</feature>
<dbReference type="PANTHER" id="PTHR42754">
    <property type="entry name" value="ENDOGLUCANASE"/>
    <property type="match status" value="1"/>
</dbReference>
<evidence type="ECO:0000256" key="1">
    <source>
        <dbReference type="SAM" id="Phobius"/>
    </source>
</evidence>
<name>A0A1F5VWY8_9BACT</name>
<protein>
    <recommendedName>
        <fullName evidence="4">Bulb-type lectin domain-containing protein</fullName>
    </recommendedName>
</protein>
<comment type="caution">
    <text evidence="2">The sequence shown here is derived from an EMBL/GenBank/DDBJ whole genome shotgun (WGS) entry which is preliminary data.</text>
</comment>
<dbReference type="InterPro" id="IPR011047">
    <property type="entry name" value="Quinoprotein_ADH-like_sf"/>
</dbReference>
<dbReference type="PANTHER" id="PTHR42754:SF1">
    <property type="entry name" value="LIPOPROTEIN"/>
    <property type="match status" value="1"/>
</dbReference>
<evidence type="ECO:0008006" key="4">
    <source>
        <dbReference type="Google" id="ProtNLM"/>
    </source>
</evidence>
<gene>
    <name evidence="2" type="ORF">A2Y62_18365</name>
</gene>
<evidence type="ECO:0000313" key="3">
    <source>
        <dbReference type="Proteomes" id="UP000178943"/>
    </source>
</evidence>
<dbReference type="EMBL" id="MFGW01000037">
    <property type="protein sequence ID" value="OGF67962.1"/>
    <property type="molecule type" value="Genomic_DNA"/>
</dbReference>
<dbReference type="SUPFAM" id="SSF50998">
    <property type="entry name" value="Quinoprotein alcohol dehydrogenase-like"/>
    <property type="match status" value="1"/>
</dbReference>
<dbReference type="AlphaFoldDB" id="A0A1F5VWY8"/>
<keyword evidence="1" id="KW-0812">Transmembrane</keyword>
<organism evidence="2 3">
    <name type="scientific">Candidatus Fischerbacteria bacterium RBG_13_37_8</name>
    <dbReference type="NCBI Taxonomy" id="1817863"/>
    <lineage>
        <taxon>Bacteria</taxon>
        <taxon>Candidatus Fischeribacteriota</taxon>
    </lineage>
</organism>
<dbReference type="STRING" id="1817863.A2Y62_18365"/>
<proteinExistence type="predicted"/>
<evidence type="ECO:0000313" key="2">
    <source>
        <dbReference type="EMBL" id="OGF67962.1"/>
    </source>
</evidence>
<keyword evidence="1" id="KW-1133">Transmembrane helix</keyword>
<dbReference type="Proteomes" id="UP000178943">
    <property type="component" value="Unassembled WGS sequence"/>
</dbReference>
<keyword evidence="1" id="KW-0472">Membrane</keyword>